<reference evidence="3 4" key="1">
    <citation type="journal article" date="2019" name="Genome Biol. Evol.">
        <title>Insights into the evolution of the New World diploid cottons (Gossypium, subgenus Houzingenia) based on genome sequencing.</title>
        <authorList>
            <person name="Grover C.E."/>
            <person name="Arick M.A. 2nd"/>
            <person name="Thrash A."/>
            <person name="Conover J.L."/>
            <person name="Sanders W.S."/>
            <person name="Peterson D.G."/>
            <person name="Frelichowski J.E."/>
            <person name="Scheffler J.A."/>
            <person name="Scheffler B.E."/>
            <person name="Wendel J.F."/>
        </authorList>
    </citation>
    <scope>NUCLEOTIDE SEQUENCE [LARGE SCALE GENOMIC DNA]</scope>
    <source>
        <strain evidence="3">27</strain>
        <tissue evidence="3">Leaf</tissue>
    </source>
</reference>
<gene>
    <name evidence="3" type="ORF">Godav_022731</name>
</gene>
<comment type="caution">
    <text evidence="3">The sequence shown here is derived from an EMBL/GenBank/DDBJ whole genome shotgun (WGS) entry which is preliminary data.</text>
</comment>
<feature type="compositionally biased region" description="Basic and acidic residues" evidence="1">
    <location>
        <begin position="239"/>
        <end position="262"/>
    </location>
</feature>
<dbReference type="Pfam" id="PF14111">
    <property type="entry name" value="DUF4283"/>
    <property type="match status" value="1"/>
</dbReference>
<organism evidence="3 4">
    <name type="scientific">Gossypium davidsonii</name>
    <name type="common">Davidson's cotton</name>
    <name type="synonym">Gossypium klotzschianum subsp. davidsonii</name>
    <dbReference type="NCBI Taxonomy" id="34287"/>
    <lineage>
        <taxon>Eukaryota</taxon>
        <taxon>Viridiplantae</taxon>
        <taxon>Streptophyta</taxon>
        <taxon>Embryophyta</taxon>
        <taxon>Tracheophyta</taxon>
        <taxon>Spermatophyta</taxon>
        <taxon>Magnoliopsida</taxon>
        <taxon>eudicotyledons</taxon>
        <taxon>Gunneridae</taxon>
        <taxon>Pentapetalae</taxon>
        <taxon>rosids</taxon>
        <taxon>malvids</taxon>
        <taxon>Malvales</taxon>
        <taxon>Malvaceae</taxon>
        <taxon>Malvoideae</taxon>
        <taxon>Gossypium</taxon>
    </lineage>
</organism>
<evidence type="ECO:0000313" key="3">
    <source>
        <dbReference type="EMBL" id="MBA0627936.1"/>
    </source>
</evidence>
<dbReference type="Proteomes" id="UP000593561">
    <property type="component" value="Unassembled WGS sequence"/>
</dbReference>
<sequence>MDSGGNDGFGGDEISLLAKELIQLSVKASMVEPSEKPTLICTIWTEKSYNPDSFKAQMRSIWKIKKNFEIQWVGQNLFMIVFDLEEDLETILEGQPWLFRKSLVIFDRLTKPVERSQIRLVSSLFWIKIGPCLPEFDKKDLLHGIGVTFGGVLRSEVNVVKPAEKDKIREDPHFSLALKAELNLIGKECMKFNAIGKKLQPQSLYTGRVTANQESCLFDGNNSGQITVLQKDVWATIAETERREPMEGEQDRNNSKENKTDEELLQPIKKSSWRRLKPSEPMECHDAESKLQKRKLADIVKSNTEEARGETIKRKRLEGEELIHEVEINMPVENLNQYRSAAARRQADRMQ</sequence>
<evidence type="ECO:0000259" key="2">
    <source>
        <dbReference type="Pfam" id="PF14111"/>
    </source>
</evidence>
<proteinExistence type="predicted"/>
<protein>
    <recommendedName>
        <fullName evidence="2">DUF4283 domain-containing protein</fullName>
    </recommendedName>
</protein>
<name>A0A7J8SQT6_GOSDV</name>
<feature type="region of interest" description="Disordered" evidence="1">
    <location>
        <begin position="239"/>
        <end position="263"/>
    </location>
</feature>
<evidence type="ECO:0000313" key="4">
    <source>
        <dbReference type="Proteomes" id="UP000593561"/>
    </source>
</evidence>
<dbReference type="EMBL" id="JABFAC010000011">
    <property type="protein sequence ID" value="MBA0627936.1"/>
    <property type="molecule type" value="Genomic_DNA"/>
</dbReference>
<evidence type="ECO:0000256" key="1">
    <source>
        <dbReference type="SAM" id="MobiDB-lite"/>
    </source>
</evidence>
<feature type="domain" description="DUF4283" evidence="2">
    <location>
        <begin position="46"/>
        <end position="110"/>
    </location>
</feature>
<dbReference type="AlphaFoldDB" id="A0A7J8SQT6"/>
<keyword evidence="4" id="KW-1185">Reference proteome</keyword>
<dbReference type="InterPro" id="IPR025558">
    <property type="entry name" value="DUF4283"/>
</dbReference>
<accession>A0A7J8SQT6</accession>